<feature type="non-terminal residue" evidence="1">
    <location>
        <position position="1"/>
    </location>
</feature>
<comment type="caution">
    <text evidence="1">The sequence shown here is derived from an EMBL/GenBank/DDBJ whole genome shotgun (WGS) entry which is preliminary data.</text>
</comment>
<dbReference type="Proteomes" id="UP000265520">
    <property type="component" value="Unassembled WGS sequence"/>
</dbReference>
<evidence type="ECO:0000313" key="2">
    <source>
        <dbReference type="Proteomes" id="UP000265520"/>
    </source>
</evidence>
<keyword evidence="2" id="KW-1185">Reference proteome</keyword>
<evidence type="ECO:0000313" key="1">
    <source>
        <dbReference type="EMBL" id="MCI52220.1"/>
    </source>
</evidence>
<organism evidence="1 2">
    <name type="scientific">Trifolium medium</name>
    <dbReference type="NCBI Taxonomy" id="97028"/>
    <lineage>
        <taxon>Eukaryota</taxon>
        <taxon>Viridiplantae</taxon>
        <taxon>Streptophyta</taxon>
        <taxon>Embryophyta</taxon>
        <taxon>Tracheophyta</taxon>
        <taxon>Spermatophyta</taxon>
        <taxon>Magnoliopsida</taxon>
        <taxon>eudicotyledons</taxon>
        <taxon>Gunneridae</taxon>
        <taxon>Pentapetalae</taxon>
        <taxon>rosids</taxon>
        <taxon>fabids</taxon>
        <taxon>Fabales</taxon>
        <taxon>Fabaceae</taxon>
        <taxon>Papilionoideae</taxon>
        <taxon>50 kb inversion clade</taxon>
        <taxon>NPAAA clade</taxon>
        <taxon>Hologalegina</taxon>
        <taxon>IRL clade</taxon>
        <taxon>Trifolieae</taxon>
        <taxon>Trifolium</taxon>
    </lineage>
</organism>
<protein>
    <submittedName>
        <fullName evidence="1">Uncharacterized protein</fullName>
    </submittedName>
</protein>
<dbReference type="AlphaFoldDB" id="A0A392SWD8"/>
<proteinExistence type="predicted"/>
<dbReference type="EMBL" id="LXQA010444101">
    <property type="protein sequence ID" value="MCI52220.1"/>
    <property type="molecule type" value="Genomic_DNA"/>
</dbReference>
<reference evidence="1 2" key="1">
    <citation type="journal article" date="2018" name="Front. Plant Sci.">
        <title>Red Clover (Trifolium pratense) and Zigzag Clover (T. medium) - A Picture of Genomic Similarities and Differences.</title>
        <authorList>
            <person name="Dluhosova J."/>
            <person name="Istvanek J."/>
            <person name="Nedelnik J."/>
            <person name="Repkova J."/>
        </authorList>
    </citation>
    <scope>NUCLEOTIDE SEQUENCE [LARGE SCALE GENOMIC DNA]</scope>
    <source>
        <strain evidence="2">cv. 10/8</strain>
        <tissue evidence="1">Leaf</tissue>
    </source>
</reference>
<accession>A0A392SWD8</accession>
<name>A0A392SWD8_9FABA</name>
<sequence>VAPFCGATEDLFLETARWAGGMWRGAQARGFVRIDDTQCGKQHFSLIFPKSLFLYSSSSSSFYSH</sequence>